<evidence type="ECO:0000313" key="2">
    <source>
        <dbReference type="Proteomes" id="UP000499080"/>
    </source>
</evidence>
<protein>
    <submittedName>
        <fullName evidence="1">General transcription factor II-I repeat domain-containing protein 2A</fullName>
    </submittedName>
</protein>
<dbReference type="AlphaFoldDB" id="A0A4Y2AEL1"/>
<dbReference type="PANTHER" id="PTHR45913">
    <property type="entry name" value="EPM2A-INTERACTING PROTEIN 1"/>
    <property type="match status" value="1"/>
</dbReference>
<proteinExistence type="predicted"/>
<keyword evidence="2" id="KW-1185">Reference proteome</keyword>
<accession>A0A4Y2AEL1</accession>
<dbReference type="EMBL" id="BGPR01000013">
    <property type="protein sequence ID" value="GBL77655.1"/>
    <property type="molecule type" value="Genomic_DNA"/>
</dbReference>
<dbReference type="InterPro" id="IPR012337">
    <property type="entry name" value="RNaseH-like_sf"/>
</dbReference>
<reference evidence="1 2" key="1">
    <citation type="journal article" date="2019" name="Sci. Rep.">
        <title>Orb-weaving spider Araneus ventricosus genome elucidates the spidroin gene catalogue.</title>
        <authorList>
            <person name="Kono N."/>
            <person name="Nakamura H."/>
            <person name="Ohtoshi R."/>
            <person name="Moran D.A.P."/>
            <person name="Shinohara A."/>
            <person name="Yoshida Y."/>
            <person name="Fujiwara M."/>
            <person name="Mori M."/>
            <person name="Tomita M."/>
            <person name="Arakawa K."/>
        </authorList>
    </citation>
    <scope>NUCLEOTIDE SEQUENCE [LARGE SCALE GENOMIC DNA]</scope>
</reference>
<dbReference type="PANTHER" id="PTHR45913:SF10">
    <property type="entry name" value="DUF4371 DOMAIN-CONTAINING PROTEIN"/>
    <property type="match status" value="1"/>
</dbReference>
<comment type="caution">
    <text evidence="1">The sequence shown here is derived from an EMBL/GenBank/DDBJ whole genome shotgun (WGS) entry which is preliminary data.</text>
</comment>
<sequence length="434" mass="49776">MSSQGPKEELPGLLPLSEQTRGEDISNAVQKCLEDNGIDINKIVSIATGRSRSMTEIHRGVTSILQKKINHEILTFHCIIHQEALCVQTFPAKIIEGMNLVIKSINSILAKAIYHRQFKDFLEEIESQCSDLLLHNKVRWLSRGNVLQRFALCLSEIKTFLNEKSIDYPKLEDDKWLQKFNFIVDTTMKLNLKLQGKGNPAYAKLEVVCFEKKLLLFVEDMESGKLLHFKNLKQYRNETNATIEANYFSMALKNMKDRFVVRFEQFKTNKSTLAFIVNPLNTNTNEINIEPFGIDAGSLEMQLLDLKTKDFWSGKFTELKSKLEELEVQKCMHIAQHKWTALKEIPRVEALIFSAWNSLPECYSEVKKVAYIVLTIFGSTYPCEQAFSCMNIIKSTVRSQLTNKSLGACLKLKTTIYKPDLIKLSKGMQRQCSH</sequence>
<evidence type="ECO:0000313" key="1">
    <source>
        <dbReference type="EMBL" id="GBL77655.1"/>
    </source>
</evidence>
<gene>
    <name evidence="1" type="primary">GTF2IRD2_357</name>
    <name evidence="1" type="ORF">AVEN_152889_1</name>
</gene>
<organism evidence="1 2">
    <name type="scientific">Araneus ventricosus</name>
    <name type="common">Orbweaver spider</name>
    <name type="synonym">Epeira ventricosa</name>
    <dbReference type="NCBI Taxonomy" id="182803"/>
    <lineage>
        <taxon>Eukaryota</taxon>
        <taxon>Metazoa</taxon>
        <taxon>Ecdysozoa</taxon>
        <taxon>Arthropoda</taxon>
        <taxon>Chelicerata</taxon>
        <taxon>Arachnida</taxon>
        <taxon>Araneae</taxon>
        <taxon>Araneomorphae</taxon>
        <taxon>Entelegynae</taxon>
        <taxon>Araneoidea</taxon>
        <taxon>Araneidae</taxon>
        <taxon>Araneus</taxon>
    </lineage>
</organism>
<dbReference type="Proteomes" id="UP000499080">
    <property type="component" value="Unassembled WGS sequence"/>
</dbReference>
<name>A0A4Y2AEL1_ARAVE</name>
<dbReference type="OrthoDB" id="6435379at2759"/>
<dbReference type="SUPFAM" id="SSF53098">
    <property type="entry name" value="Ribonuclease H-like"/>
    <property type="match status" value="1"/>
</dbReference>